<accession>A0ACC1A9E2</accession>
<proteinExistence type="predicted"/>
<dbReference type="EMBL" id="CM047908">
    <property type="protein sequence ID" value="KAJ0082411.1"/>
    <property type="molecule type" value="Genomic_DNA"/>
</dbReference>
<name>A0ACC1A9E2_9ROSI</name>
<comment type="caution">
    <text evidence="1">The sequence shown here is derived from an EMBL/GenBank/DDBJ whole genome shotgun (WGS) entry which is preliminary data.</text>
</comment>
<dbReference type="Proteomes" id="UP001164250">
    <property type="component" value="Chromosome 12"/>
</dbReference>
<gene>
    <name evidence="1" type="ORF">Patl1_10968</name>
</gene>
<sequence length="76" mass="8068">MKPQLCYAYAPASFPFISKVFSCLKHTVNDAAATPNEMPFLGSNEMSAMTFPLSSNDVSSIVGVPVNDTAPTPTIV</sequence>
<reference evidence="2" key="1">
    <citation type="journal article" date="2023" name="G3 (Bethesda)">
        <title>Genome assembly and association tests identify interacting loci associated with vigor, precocity, and sex in interspecific pistachio rootstocks.</title>
        <authorList>
            <person name="Palmer W."/>
            <person name="Jacygrad E."/>
            <person name="Sagayaradj S."/>
            <person name="Cavanaugh K."/>
            <person name="Han R."/>
            <person name="Bertier L."/>
            <person name="Beede B."/>
            <person name="Kafkas S."/>
            <person name="Golino D."/>
            <person name="Preece J."/>
            <person name="Michelmore R."/>
        </authorList>
    </citation>
    <scope>NUCLEOTIDE SEQUENCE [LARGE SCALE GENOMIC DNA]</scope>
</reference>
<organism evidence="1 2">
    <name type="scientific">Pistacia atlantica</name>
    <dbReference type="NCBI Taxonomy" id="434234"/>
    <lineage>
        <taxon>Eukaryota</taxon>
        <taxon>Viridiplantae</taxon>
        <taxon>Streptophyta</taxon>
        <taxon>Embryophyta</taxon>
        <taxon>Tracheophyta</taxon>
        <taxon>Spermatophyta</taxon>
        <taxon>Magnoliopsida</taxon>
        <taxon>eudicotyledons</taxon>
        <taxon>Gunneridae</taxon>
        <taxon>Pentapetalae</taxon>
        <taxon>rosids</taxon>
        <taxon>malvids</taxon>
        <taxon>Sapindales</taxon>
        <taxon>Anacardiaceae</taxon>
        <taxon>Pistacia</taxon>
    </lineage>
</organism>
<keyword evidence="2" id="KW-1185">Reference proteome</keyword>
<evidence type="ECO:0000313" key="1">
    <source>
        <dbReference type="EMBL" id="KAJ0082411.1"/>
    </source>
</evidence>
<evidence type="ECO:0000313" key="2">
    <source>
        <dbReference type="Proteomes" id="UP001164250"/>
    </source>
</evidence>
<protein>
    <submittedName>
        <fullName evidence="1">Uncharacterized protein</fullName>
    </submittedName>
</protein>